<feature type="transmembrane region" description="Helical" evidence="1">
    <location>
        <begin position="267"/>
        <end position="292"/>
    </location>
</feature>
<feature type="transmembrane region" description="Helical" evidence="1">
    <location>
        <begin position="199"/>
        <end position="225"/>
    </location>
</feature>
<evidence type="ECO:0000256" key="1">
    <source>
        <dbReference type="SAM" id="Phobius"/>
    </source>
</evidence>
<feature type="transmembrane region" description="Helical" evidence="1">
    <location>
        <begin position="6"/>
        <end position="26"/>
    </location>
</feature>
<organism evidence="2 3">
    <name type="scientific">Puccinia sorghi</name>
    <dbReference type="NCBI Taxonomy" id="27349"/>
    <lineage>
        <taxon>Eukaryota</taxon>
        <taxon>Fungi</taxon>
        <taxon>Dikarya</taxon>
        <taxon>Basidiomycota</taxon>
        <taxon>Pucciniomycotina</taxon>
        <taxon>Pucciniomycetes</taxon>
        <taxon>Pucciniales</taxon>
        <taxon>Pucciniaceae</taxon>
        <taxon>Puccinia</taxon>
    </lineage>
</organism>
<feature type="transmembrane region" description="Helical" evidence="1">
    <location>
        <begin position="231"/>
        <end position="255"/>
    </location>
</feature>
<dbReference type="EMBL" id="LAVV01000122">
    <property type="protein sequence ID" value="KNZ64597.1"/>
    <property type="molecule type" value="Genomic_DNA"/>
</dbReference>
<accession>A0A0L6VVG1</accession>
<keyword evidence="1" id="KW-0472">Membrane</keyword>
<name>A0A0L6VVG1_9BASI</name>
<keyword evidence="3" id="KW-1185">Reference proteome</keyword>
<dbReference type="AlphaFoldDB" id="A0A0L6VVG1"/>
<gene>
    <name evidence="2" type="ORF">VP01_1010g2</name>
</gene>
<comment type="caution">
    <text evidence="2">The sequence shown here is derived from an EMBL/GenBank/DDBJ whole genome shotgun (WGS) entry which is preliminary data.</text>
</comment>
<keyword evidence="1" id="KW-1133">Transmembrane helix</keyword>
<protein>
    <submittedName>
        <fullName evidence="2">Uncharacterized protein</fullName>
    </submittedName>
</protein>
<evidence type="ECO:0000313" key="3">
    <source>
        <dbReference type="Proteomes" id="UP000037035"/>
    </source>
</evidence>
<dbReference type="VEuPathDB" id="FungiDB:VP01_1010g2"/>
<keyword evidence="1" id="KW-0812">Transmembrane</keyword>
<evidence type="ECO:0000313" key="2">
    <source>
        <dbReference type="EMBL" id="KNZ64597.1"/>
    </source>
</evidence>
<reference evidence="2 3" key="1">
    <citation type="submission" date="2015-08" db="EMBL/GenBank/DDBJ databases">
        <title>Next Generation Sequencing and Analysis of the Genome of Puccinia sorghi L Schw, the Causal Agent of Maize Common Rust.</title>
        <authorList>
            <person name="Rochi L."/>
            <person name="Burguener G."/>
            <person name="Darino M."/>
            <person name="Turjanski A."/>
            <person name="Kreff E."/>
            <person name="Dieguez M.J."/>
            <person name="Sacco F."/>
        </authorList>
    </citation>
    <scope>NUCLEOTIDE SEQUENCE [LARGE SCALE GENOMIC DNA]</scope>
    <source>
        <strain evidence="2 3">RO10H11247</strain>
    </source>
</reference>
<sequence length="557" mass="63486">MYADLNGQVFIIPMLVLVTAFLDGLVEVFGNNFMKENMEQTLFKSLVYLVEGVKDTCIEHYFQGLNPQIIQKAMSCCTFGFLGALPPDPPPSAHFHLLSYNCPSITPSTHFPPKQDPDTMEINAAHVQPKTCSLLDISQTLCQSQNLCFCCLAHCSWESQFSKPSSFGQTPSSICGLQAMWCSICVTMPKAHCTGIKRAIGPCCIFFLFSSFNILGFFLLFIQLIHIFCPLFLTSFSLLFTLSPCSLIIFSTNIACPKGLHEISFNILGFFSLFIQLIHISCHRLVASYFIFPRGVQQVILVQKHDGETEKWQDKTMREIRKNRISLTNEKFTKKDDDDDLNDEDHLDCGNKTVSNAHRLAGISANQTPYCAEIRCLCPSNLRQHKFSGDLASCQAQHKVHSVGLTAHMQSVFLMPPSEYCPDSEKIMLDSVFQTQCLAWFLEQSTATSRYGTDKLCRESTLHWIEKFSNERWFDLLIPFHRHFCYHQSCKLWKEKLTFWFHCRELLEQYLPQSPITNTPLLLLFAHCNPKRDCECSAFVDLRVLTAPIFPLGFVLR</sequence>
<dbReference type="Proteomes" id="UP000037035">
    <property type="component" value="Unassembled WGS sequence"/>
</dbReference>
<proteinExistence type="predicted"/>